<protein>
    <submittedName>
        <fullName evidence="1">Uncharacterized protein</fullName>
    </submittedName>
</protein>
<name>A0A9Q3GRD9_9BASI</name>
<evidence type="ECO:0000313" key="1">
    <source>
        <dbReference type="EMBL" id="MBW0476412.1"/>
    </source>
</evidence>
<dbReference type="EMBL" id="AVOT02004460">
    <property type="protein sequence ID" value="MBW0476412.1"/>
    <property type="molecule type" value="Genomic_DNA"/>
</dbReference>
<dbReference type="Proteomes" id="UP000765509">
    <property type="component" value="Unassembled WGS sequence"/>
</dbReference>
<sequence length="142" mass="16117">MECWPQWLFHHIKNHVHPWDPCESCLTLEQRLVSDEKIAIGVVGPFVGYRVLAYLNARGIVTMQVNRKPLTSQGENQLSYPWSMAGSDNQCHVLSMATQSRNGYQAFSTPRQRTSMEKCHKTVTRMGKISTPAGVRVNIHAH</sequence>
<comment type="caution">
    <text evidence="1">The sequence shown here is derived from an EMBL/GenBank/DDBJ whole genome shotgun (WGS) entry which is preliminary data.</text>
</comment>
<gene>
    <name evidence="1" type="ORF">O181_016127</name>
</gene>
<accession>A0A9Q3GRD9</accession>
<organism evidence="1 2">
    <name type="scientific">Austropuccinia psidii MF-1</name>
    <dbReference type="NCBI Taxonomy" id="1389203"/>
    <lineage>
        <taxon>Eukaryota</taxon>
        <taxon>Fungi</taxon>
        <taxon>Dikarya</taxon>
        <taxon>Basidiomycota</taxon>
        <taxon>Pucciniomycotina</taxon>
        <taxon>Pucciniomycetes</taxon>
        <taxon>Pucciniales</taxon>
        <taxon>Sphaerophragmiaceae</taxon>
        <taxon>Austropuccinia</taxon>
    </lineage>
</organism>
<evidence type="ECO:0000313" key="2">
    <source>
        <dbReference type="Proteomes" id="UP000765509"/>
    </source>
</evidence>
<reference evidence="1" key="1">
    <citation type="submission" date="2021-03" db="EMBL/GenBank/DDBJ databases">
        <title>Draft genome sequence of rust myrtle Austropuccinia psidii MF-1, a brazilian biotype.</title>
        <authorList>
            <person name="Quecine M.C."/>
            <person name="Pachon D.M.R."/>
            <person name="Bonatelli M.L."/>
            <person name="Correr F.H."/>
            <person name="Franceschini L.M."/>
            <person name="Leite T.F."/>
            <person name="Margarido G.R.A."/>
            <person name="Almeida C.A."/>
            <person name="Ferrarezi J.A."/>
            <person name="Labate C.A."/>
        </authorList>
    </citation>
    <scope>NUCLEOTIDE SEQUENCE</scope>
    <source>
        <strain evidence="1">MF-1</strain>
    </source>
</reference>
<proteinExistence type="predicted"/>
<dbReference type="AlphaFoldDB" id="A0A9Q3GRD9"/>
<keyword evidence="2" id="KW-1185">Reference proteome</keyword>